<proteinExistence type="predicted"/>
<protein>
    <submittedName>
        <fullName evidence="1">Uncharacterized protein</fullName>
    </submittedName>
</protein>
<evidence type="ECO:0000313" key="1">
    <source>
        <dbReference type="EMBL" id="DAF52007.1"/>
    </source>
</evidence>
<name>A0A8S5SMV7_9CAUD</name>
<reference evidence="1" key="1">
    <citation type="journal article" date="2021" name="Proc. Natl. Acad. Sci. U.S.A.">
        <title>A Catalog of Tens of Thousands of Viruses from Human Metagenomes Reveals Hidden Associations with Chronic Diseases.</title>
        <authorList>
            <person name="Tisza M.J."/>
            <person name="Buck C.B."/>
        </authorList>
    </citation>
    <scope>NUCLEOTIDE SEQUENCE</scope>
    <source>
        <strain evidence="1">CtNHp14</strain>
    </source>
</reference>
<accession>A0A8S5SMV7</accession>
<sequence>MNPNSTETQYLSKILIIMLSLSSSFPPTRISEEVGKDIITLVS</sequence>
<dbReference type="EMBL" id="BK032628">
    <property type="protein sequence ID" value="DAF52007.1"/>
    <property type="molecule type" value="Genomic_DNA"/>
</dbReference>
<organism evidence="1">
    <name type="scientific">Siphoviridae sp. ctNHp14</name>
    <dbReference type="NCBI Taxonomy" id="2827857"/>
    <lineage>
        <taxon>Viruses</taxon>
        <taxon>Duplodnaviria</taxon>
        <taxon>Heunggongvirae</taxon>
        <taxon>Uroviricota</taxon>
        <taxon>Caudoviricetes</taxon>
    </lineage>
</organism>